<dbReference type="InterPro" id="IPR017972">
    <property type="entry name" value="Cyt_P450_CS"/>
</dbReference>
<evidence type="ECO:0000256" key="2">
    <source>
        <dbReference type="ARBA" id="ARBA00010617"/>
    </source>
</evidence>
<gene>
    <name evidence="9" type="ORF">VMCG_09950</name>
</gene>
<comment type="cofactor">
    <cofactor evidence="1 6">
        <name>heme</name>
        <dbReference type="ChEBI" id="CHEBI:30413"/>
    </cofactor>
</comment>
<dbReference type="GO" id="GO:0020037">
    <property type="term" value="F:heme binding"/>
    <property type="evidence" value="ECO:0007669"/>
    <property type="project" value="InterPro"/>
</dbReference>
<keyword evidence="5 6" id="KW-0408">Iron</keyword>
<evidence type="ECO:0000256" key="6">
    <source>
        <dbReference type="PIRSR" id="PIRSR602401-1"/>
    </source>
</evidence>
<evidence type="ECO:0000256" key="4">
    <source>
        <dbReference type="ARBA" id="ARBA00022723"/>
    </source>
</evidence>
<feature type="binding site" description="axial binding residue" evidence="6">
    <location>
        <position position="518"/>
    </location>
    <ligand>
        <name>heme</name>
        <dbReference type="ChEBI" id="CHEBI:30413"/>
    </ligand>
    <ligandPart>
        <name>Fe</name>
        <dbReference type="ChEBI" id="CHEBI:18248"/>
    </ligandPart>
</feature>
<dbReference type="PRINTS" id="PR00463">
    <property type="entry name" value="EP450I"/>
</dbReference>
<dbReference type="GO" id="GO:0005506">
    <property type="term" value="F:iron ion binding"/>
    <property type="evidence" value="ECO:0007669"/>
    <property type="project" value="InterPro"/>
</dbReference>
<dbReference type="InterPro" id="IPR001128">
    <property type="entry name" value="Cyt_P450"/>
</dbReference>
<dbReference type="InterPro" id="IPR002401">
    <property type="entry name" value="Cyt_P450_E_grp-I"/>
</dbReference>
<dbReference type="GO" id="GO:0004497">
    <property type="term" value="F:monooxygenase activity"/>
    <property type="evidence" value="ECO:0007669"/>
    <property type="project" value="UniProtKB-KW"/>
</dbReference>
<name>A0A423VEZ8_9PEZI</name>
<dbReference type="PANTHER" id="PTHR24305:SF232">
    <property type="entry name" value="P450, PUTATIVE (EUROFUNG)-RELATED"/>
    <property type="match status" value="1"/>
</dbReference>
<dbReference type="GO" id="GO:0016705">
    <property type="term" value="F:oxidoreductase activity, acting on paired donors, with incorporation or reduction of molecular oxygen"/>
    <property type="evidence" value="ECO:0007669"/>
    <property type="project" value="InterPro"/>
</dbReference>
<reference evidence="9 10" key="1">
    <citation type="submission" date="2015-09" db="EMBL/GenBank/DDBJ databases">
        <title>Host preference determinants of Valsa canker pathogens revealed by comparative genomics.</title>
        <authorList>
            <person name="Yin Z."/>
            <person name="Huang L."/>
        </authorList>
    </citation>
    <scope>NUCLEOTIDE SEQUENCE [LARGE SCALE GENOMIC DNA]</scope>
    <source>
        <strain evidence="9 10">03-1</strain>
    </source>
</reference>
<comment type="caution">
    <text evidence="9">The sequence shown here is derived from an EMBL/GenBank/DDBJ whole genome shotgun (WGS) entry which is preliminary data.</text>
</comment>
<dbReference type="AlphaFoldDB" id="A0A423VEZ8"/>
<evidence type="ECO:0000313" key="9">
    <source>
        <dbReference type="EMBL" id="ROV89570.1"/>
    </source>
</evidence>
<proteinExistence type="inferred from homology"/>
<dbReference type="Pfam" id="PF00067">
    <property type="entry name" value="p450"/>
    <property type="match status" value="2"/>
</dbReference>
<dbReference type="Proteomes" id="UP000283895">
    <property type="component" value="Unassembled WGS sequence"/>
</dbReference>
<keyword evidence="8" id="KW-1133">Transmembrane helix</keyword>
<dbReference type="PROSITE" id="PS00086">
    <property type="entry name" value="CYTOCHROME_P450"/>
    <property type="match status" value="1"/>
</dbReference>
<dbReference type="PRINTS" id="PR00385">
    <property type="entry name" value="P450"/>
</dbReference>
<dbReference type="InterPro" id="IPR050121">
    <property type="entry name" value="Cytochrome_P450_monoxygenase"/>
</dbReference>
<evidence type="ECO:0000256" key="5">
    <source>
        <dbReference type="ARBA" id="ARBA00023004"/>
    </source>
</evidence>
<evidence type="ECO:0000256" key="7">
    <source>
        <dbReference type="RuleBase" id="RU000461"/>
    </source>
</evidence>
<evidence type="ECO:0000256" key="3">
    <source>
        <dbReference type="ARBA" id="ARBA00022617"/>
    </source>
</evidence>
<dbReference type="SUPFAM" id="SSF48264">
    <property type="entry name" value="Cytochrome P450"/>
    <property type="match status" value="1"/>
</dbReference>
<evidence type="ECO:0000313" key="10">
    <source>
        <dbReference type="Proteomes" id="UP000283895"/>
    </source>
</evidence>
<protein>
    <recommendedName>
        <fullName evidence="11">Cytochrome P450</fullName>
    </recommendedName>
</protein>
<dbReference type="STRING" id="356882.A0A423VEZ8"/>
<keyword evidence="7" id="KW-0560">Oxidoreductase</keyword>
<evidence type="ECO:0000256" key="8">
    <source>
        <dbReference type="SAM" id="Phobius"/>
    </source>
</evidence>
<keyword evidence="10" id="KW-1185">Reference proteome</keyword>
<keyword evidence="3 6" id="KW-0349">Heme</keyword>
<dbReference type="PANTHER" id="PTHR24305">
    <property type="entry name" value="CYTOCHROME P450"/>
    <property type="match status" value="1"/>
</dbReference>
<keyword evidence="7" id="KW-0503">Monooxygenase</keyword>
<keyword evidence="4 6" id="KW-0479">Metal-binding</keyword>
<dbReference type="InterPro" id="IPR036396">
    <property type="entry name" value="Cyt_P450_sf"/>
</dbReference>
<dbReference type="OrthoDB" id="1470350at2759"/>
<evidence type="ECO:0008006" key="11">
    <source>
        <dbReference type="Google" id="ProtNLM"/>
    </source>
</evidence>
<organism evidence="9 10">
    <name type="scientific">Cytospora schulzeri</name>
    <dbReference type="NCBI Taxonomy" id="448051"/>
    <lineage>
        <taxon>Eukaryota</taxon>
        <taxon>Fungi</taxon>
        <taxon>Dikarya</taxon>
        <taxon>Ascomycota</taxon>
        <taxon>Pezizomycotina</taxon>
        <taxon>Sordariomycetes</taxon>
        <taxon>Sordariomycetidae</taxon>
        <taxon>Diaporthales</taxon>
        <taxon>Cytosporaceae</taxon>
        <taxon>Cytospora</taxon>
    </lineage>
</organism>
<keyword evidence="8" id="KW-0812">Transmembrane</keyword>
<keyword evidence="8" id="KW-0472">Membrane</keyword>
<evidence type="ECO:0000256" key="1">
    <source>
        <dbReference type="ARBA" id="ARBA00001971"/>
    </source>
</evidence>
<feature type="transmembrane region" description="Helical" evidence="8">
    <location>
        <begin position="6"/>
        <end position="23"/>
    </location>
</feature>
<comment type="similarity">
    <text evidence="2 7">Belongs to the cytochrome P450 family.</text>
</comment>
<accession>A0A423VEZ8</accession>
<dbReference type="Gene3D" id="1.10.630.10">
    <property type="entry name" value="Cytochrome P450"/>
    <property type="match status" value="1"/>
</dbReference>
<sequence>MVNSLFRHTLSALAVVVVLILWLRRKLYPKPYPGIPYNLQSATRITGDIPDLIPVIKEKNEFSESLFTITTQKLGAPIAQMLFPGIRMPMIILEDPREIEDILLRRAKDFDKAPMSIDLFGPMFPNSTLAQYTTPELREQKRIWADTMKMEFLRKTAAPNIRKSTLDLIELWRLKASVAPDQPFKTLDDFKYAALDAIWVAAVGEEPGVTKFEIKKLQSQISGNDEPQDQPLGTFIRKEVVYICDTIARNSSSPSPKWAQVFETWTPRYRRSRTVVNTEVGRSLRRAVDRFQDFELGNLEREDFDTCMIDLVLRRQILEARKAGKSKTPTDLTKDQSLIDMLFVMLVAGHDSTANVLSWFCKFMEANPSVQTELRTALQMAFPGPDVPLSDEILRADIPYLDGVCEEAFRLAGAAKAQLRRSLVDTEILGCKIPKGSEVFMNLHVNRMPAPVDESKRSATCQEAAVKHGEGDGLQGAAGRDLGSFEPKRWLVRDKSGKESFNAHAIPSLAFGGGYRGCLGVRLARMEFRIVVVLLILNFEFLPLPEELRTTSVTEKIFREPDTPYARVKALLNGGSS</sequence>
<dbReference type="EMBL" id="LKEA01000069">
    <property type="protein sequence ID" value="ROV89570.1"/>
    <property type="molecule type" value="Genomic_DNA"/>
</dbReference>